<name>A0A9D3VFR3_9ROSI</name>
<sequence length="60" mass="7172">MRLLLDQRSEGKFEWTPYSDLTIQECISSKFLVNPNIYHMKMSLVAYAIVEMHKLNRLLR</sequence>
<comment type="caution">
    <text evidence="1">The sequence shown here is derived from an EMBL/GenBank/DDBJ whole genome shotgun (WGS) entry which is preliminary data.</text>
</comment>
<dbReference type="OrthoDB" id="1001962at2759"/>
<reference evidence="1 2" key="1">
    <citation type="journal article" date="2021" name="Plant Biotechnol. J.">
        <title>Multi-omics assisted identification of the key and species-specific regulatory components of drought-tolerant mechanisms in Gossypium stocksii.</title>
        <authorList>
            <person name="Yu D."/>
            <person name="Ke L."/>
            <person name="Zhang D."/>
            <person name="Wu Y."/>
            <person name="Sun Y."/>
            <person name="Mei J."/>
            <person name="Sun J."/>
            <person name="Sun Y."/>
        </authorList>
    </citation>
    <scope>NUCLEOTIDE SEQUENCE [LARGE SCALE GENOMIC DNA]</scope>
    <source>
        <strain evidence="2">cv. E1</strain>
        <tissue evidence="1">Leaf</tissue>
    </source>
</reference>
<dbReference type="Proteomes" id="UP000828251">
    <property type="component" value="Unassembled WGS sequence"/>
</dbReference>
<dbReference type="EMBL" id="JAIQCV010000007">
    <property type="protein sequence ID" value="KAH1082305.1"/>
    <property type="molecule type" value="Genomic_DNA"/>
</dbReference>
<evidence type="ECO:0000313" key="1">
    <source>
        <dbReference type="EMBL" id="KAH1082305.1"/>
    </source>
</evidence>
<proteinExistence type="predicted"/>
<protein>
    <recommendedName>
        <fullName evidence="3">Serine/threonine-protein phosphatase 7 long form-like protein</fullName>
    </recommendedName>
</protein>
<accession>A0A9D3VFR3</accession>
<evidence type="ECO:0000313" key="2">
    <source>
        <dbReference type="Proteomes" id="UP000828251"/>
    </source>
</evidence>
<organism evidence="1 2">
    <name type="scientific">Gossypium stocksii</name>
    <dbReference type="NCBI Taxonomy" id="47602"/>
    <lineage>
        <taxon>Eukaryota</taxon>
        <taxon>Viridiplantae</taxon>
        <taxon>Streptophyta</taxon>
        <taxon>Embryophyta</taxon>
        <taxon>Tracheophyta</taxon>
        <taxon>Spermatophyta</taxon>
        <taxon>Magnoliopsida</taxon>
        <taxon>eudicotyledons</taxon>
        <taxon>Gunneridae</taxon>
        <taxon>Pentapetalae</taxon>
        <taxon>rosids</taxon>
        <taxon>malvids</taxon>
        <taxon>Malvales</taxon>
        <taxon>Malvaceae</taxon>
        <taxon>Malvoideae</taxon>
        <taxon>Gossypium</taxon>
    </lineage>
</organism>
<keyword evidence="2" id="KW-1185">Reference proteome</keyword>
<gene>
    <name evidence="1" type="ORF">J1N35_022066</name>
</gene>
<dbReference type="AlphaFoldDB" id="A0A9D3VFR3"/>
<evidence type="ECO:0008006" key="3">
    <source>
        <dbReference type="Google" id="ProtNLM"/>
    </source>
</evidence>